<feature type="compositionally biased region" description="Pro residues" evidence="4">
    <location>
        <begin position="464"/>
        <end position="475"/>
    </location>
</feature>
<organism evidence="7 8">
    <name type="scientific">Gordonibacter urolithinfaciens</name>
    <dbReference type="NCBI Taxonomy" id="1335613"/>
    <lineage>
        <taxon>Bacteria</taxon>
        <taxon>Bacillati</taxon>
        <taxon>Actinomycetota</taxon>
        <taxon>Coriobacteriia</taxon>
        <taxon>Eggerthellales</taxon>
        <taxon>Eggerthellaceae</taxon>
        <taxon>Gordonibacter</taxon>
    </lineage>
</organism>
<evidence type="ECO:0000313" key="8">
    <source>
        <dbReference type="Proteomes" id="UP000285258"/>
    </source>
</evidence>
<proteinExistence type="predicted"/>
<dbReference type="SMART" id="SM00421">
    <property type="entry name" value="HTH_LUXR"/>
    <property type="match status" value="1"/>
</dbReference>
<accession>A0A423UPD7</accession>
<feature type="domain" description="HTH luxR-type" evidence="6">
    <location>
        <begin position="490"/>
        <end position="555"/>
    </location>
</feature>
<feature type="transmembrane region" description="Helical" evidence="5">
    <location>
        <begin position="281"/>
        <end position="301"/>
    </location>
</feature>
<feature type="transmembrane region" description="Helical" evidence="5">
    <location>
        <begin position="57"/>
        <end position="77"/>
    </location>
</feature>
<evidence type="ECO:0000313" key="7">
    <source>
        <dbReference type="EMBL" id="ROT92274.1"/>
    </source>
</evidence>
<keyword evidence="1" id="KW-0805">Transcription regulation</keyword>
<feature type="transmembrane region" description="Helical" evidence="5">
    <location>
        <begin position="256"/>
        <end position="274"/>
    </location>
</feature>
<name>A0A423UPD7_9ACTN</name>
<dbReference type="InterPro" id="IPR016032">
    <property type="entry name" value="Sig_transdc_resp-reg_C-effctor"/>
</dbReference>
<dbReference type="GO" id="GO:0006355">
    <property type="term" value="P:regulation of DNA-templated transcription"/>
    <property type="evidence" value="ECO:0007669"/>
    <property type="project" value="InterPro"/>
</dbReference>
<dbReference type="Pfam" id="PF00196">
    <property type="entry name" value="GerE"/>
    <property type="match status" value="1"/>
</dbReference>
<comment type="caution">
    <text evidence="7">The sequence shown here is derived from an EMBL/GenBank/DDBJ whole genome shotgun (WGS) entry which is preliminary data.</text>
</comment>
<dbReference type="PROSITE" id="PS50043">
    <property type="entry name" value="HTH_LUXR_2"/>
    <property type="match status" value="1"/>
</dbReference>
<evidence type="ECO:0000256" key="3">
    <source>
        <dbReference type="ARBA" id="ARBA00023163"/>
    </source>
</evidence>
<feature type="transmembrane region" description="Helical" evidence="5">
    <location>
        <begin position="89"/>
        <end position="107"/>
    </location>
</feature>
<keyword evidence="5" id="KW-0472">Membrane</keyword>
<keyword evidence="5" id="KW-0812">Transmembrane</keyword>
<dbReference type="PANTHER" id="PTHR44688:SF16">
    <property type="entry name" value="DNA-BINDING TRANSCRIPTIONAL ACTIVATOR DEVR_DOSR"/>
    <property type="match status" value="1"/>
</dbReference>
<sequence length="555" mass="58681">MGEPVSVARDRRSMRMVWKTMRLRHVGMGFFWACSMLTFRSSILLSGSANTPEYESLVVIVSFVANMTTMLAVAAWVENDPVRIDRLPIWPLPVLVVAGLLLVFAAGRAGGGALLPLLLGGAVVAGVGYGLFWGSWADCYGRMHPARTSFYLPVTFLLTAALFLAVSLLSENLGVPAIVLMLPLPLASYACLLRCRAEQPDGRAAPSGGTRRSLAALGSLLGLIVASLVLSCLFGFVWELTVFSVGSVNEAHLSPLVANLAVAAALVGLVLYARTRINLDLAYRIIVPVIVVLFAVLPFFWETNPVALNIIMSASYGLFDVIIWSLVAACSYDFAVSGYIVGGIVRSLSVLLRLVGMGIGFLITLVPGKPSALIVGVSIGALYVLVMLGLFNALRRKRRLAAGDGKNRDDAYLDGVAVPPQVGGAPAPVATPADAAAVFAPAVPATAAAHAPAMPAATASAAPEPAPSPAAPEAPTPTAADDAEQVLYTAIAEDYGLTRREAEVLPFLARGRSAKVIAEALFVSESTVRTHIRRILEKTDLHSKQQVIDLIERYG</sequence>
<dbReference type="SUPFAM" id="SSF46894">
    <property type="entry name" value="C-terminal effector domain of the bipartite response regulators"/>
    <property type="match status" value="1"/>
</dbReference>
<dbReference type="AlphaFoldDB" id="A0A423UPD7"/>
<reference evidence="8" key="1">
    <citation type="submission" date="2018-05" db="EMBL/GenBank/DDBJ databases">
        <title>Genome Sequencing of selected type strains of the family Eggerthellaceae.</title>
        <authorList>
            <person name="Danylec N."/>
            <person name="Stoll D.A."/>
            <person name="Doetsch A."/>
            <person name="Huch M."/>
        </authorList>
    </citation>
    <scope>NUCLEOTIDE SEQUENCE [LARGE SCALE GENOMIC DNA]</scope>
    <source>
        <strain evidence="8">DSM 27213</strain>
    </source>
</reference>
<feature type="transmembrane region" description="Helical" evidence="5">
    <location>
        <begin position="321"/>
        <end position="341"/>
    </location>
</feature>
<feature type="region of interest" description="Disordered" evidence="4">
    <location>
        <begin position="456"/>
        <end position="479"/>
    </location>
</feature>
<feature type="transmembrane region" description="Helical" evidence="5">
    <location>
        <begin position="214"/>
        <end position="236"/>
    </location>
</feature>
<feature type="transmembrane region" description="Helical" evidence="5">
    <location>
        <begin position="175"/>
        <end position="193"/>
    </location>
</feature>
<dbReference type="CDD" id="cd06170">
    <property type="entry name" value="LuxR_C_like"/>
    <property type="match status" value="1"/>
</dbReference>
<keyword evidence="5" id="KW-1133">Transmembrane helix</keyword>
<keyword evidence="3" id="KW-0804">Transcription</keyword>
<dbReference type="PANTHER" id="PTHR44688">
    <property type="entry name" value="DNA-BINDING TRANSCRIPTIONAL ACTIVATOR DEVR_DOSR"/>
    <property type="match status" value="1"/>
</dbReference>
<evidence type="ECO:0000256" key="1">
    <source>
        <dbReference type="ARBA" id="ARBA00023015"/>
    </source>
</evidence>
<dbReference type="Gene3D" id="1.10.10.10">
    <property type="entry name" value="Winged helix-like DNA-binding domain superfamily/Winged helix DNA-binding domain"/>
    <property type="match status" value="1"/>
</dbReference>
<dbReference type="GO" id="GO:0003677">
    <property type="term" value="F:DNA binding"/>
    <property type="evidence" value="ECO:0007669"/>
    <property type="project" value="UniProtKB-KW"/>
</dbReference>
<gene>
    <name evidence="7" type="ORF">DMP12_01665</name>
</gene>
<feature type="transmembrane region" description="Helical" evidence="5">
    <location>
        <begin position="372"/>
        <end position="391"/>
    </location>
</feature>
<protein>
    <submittedName>
        <fullName evidence="7">LuxR family transcriptional regulator</fullName>
    </submittedName>
</protein>
<dbReference type="PRINTS" id="PR00038">
    <property type="entry name" value="HTHLUXR"/>
</dbReference>
<dbReference type="InterPro" id="IPR036388">
    <property type="entry name" value="WH-like_DNA-bd_sf"/>
</dbReference>
<feature type="transmembrane region" description="Helical" evidence="5">
    <location>
        <begin position="348"/>
        <end position="366"/>
    </location>
</feature>
<evidence type="ECO:0000256" key="5">
    <source>
        <dbReference type="SAM" id="Phobius"/>
    </source>
</evidence>
<feature type="transmembrane region" description="Helical" evidence="5">
    <location>
        <begin position="148"/>
        <end position="169"/>
    </location>
</feature>
<dbReference type="InterPro" id="IPR000792">
    <property type="entry name" value="Tscrpt_reg_LuxR_C"/>
</dbReference>
<evidence type="ECO:0000256" key="4">
    <source>
        <dbReference type="SAM" id="MobiDB-lite"/>
    </source>
</evidence>
<keyword evidence="2" id="KW-0238">DNA-binding</keyword>
<dbReference type="PROSITE" id="PS00622">
    <property type="entry name" value="HTH_LUXR_1"/>
    <property type="match status" value="1"/>
</dbReference>
<feature type="transmembrane region" description="Helical" evidence="5">
    <location>
        <begin position="113"/>
        <end position="136"/>
    </location>
</feature>
<evidence type="ECO:0000256" key="2">
    <source>
        <dbReference type="ARBA" id="ARBA00023125"/>
    </source>
</evidence>
<dbReference type="EMBL" id="QIBW01000001">
    <property type="protein sequence ID" value="ROT92274.1"/>
    <property type="molecule type" value="Genomic_DNA"/>
</dbReference>
<dbReference type="Proteomes" id="UP000285258">
    <property type="component" value="Unassembled WGS sequence"/>
</dbReference>
<evidence type="ECO:0000259" key="6">
    <source>
        <dbReference type="PROSITE" id="PS50043"/>
    </source>
</evidence>